<reference evidence="2" key="1">
    <citation type="submission" date="2018-06" db="EMBL/GenBank/DDBJ databases">
        <authorList>
            <person name="Cea G.-C."/>
            <person name="William W."/>
        </authorList>
    </citation>
    <scope>NUCLEOTIDE SEQUENCE [LARGE SCALE GENOMIC DNA]</scope>
    <source>
        <strain evidence="2">DB21MT-2</strain>
    </source>
</reference>
<name>A0A330MAI9_9GAMM</name>
<dbReference type="AlphaFoldDB" id="A0A330MAI9"/>
<protein>
    <submittedName>
        <fullName evidence="1">Uncharacterized protein</fullName>
    </submittedName>
</protein>
<organism evidence="1 2">
    <name type="scientific">Shewanella benthica</name>
    <dbReference type="NCBI Taxonomy" id="43661"/>
    <lineage>
        <taxon>Bacteria</taxon>
        <taxon>Pseudomonadati</taxon>
        <taxon>Pseudomonadota</taxon>
        <taxon>Gammaproteobacteria</taxon>
        <taxon>Alteromonadales</taxon>
        <taxon>Shewanellaceae</taxon>
        <taxon>Shewanella</taxon>
    </lineage>
</organism>
<dbReference type="KEGG" id="sbk:SHEWBE_4047"/>
<evidence type="ECO:0000313" key="2">
    <source>
        <dbReference type="Proteomes" id="UP000250123"/>
    </source>
</evidence>
<sequence>MQKSRANARLFLNMAGVARLELATIGFGDRCSTNWNYTPVDETHYA</sequence>
<proteinExistence type="predicted"/>
<gene>
    <name evidence="1" type="ORF">SHEWBE_4047</name>
</gene>
<evidence type="ECO:0000313" key="1">
    <source>
        <dbReference type="EMBL" id="SQH78010.1"/>
    </source>
</evidence>
<accession>A0A330MAI9</accession>
<dbReference type="EMBL" id="LS483452">
    <property type="protein sequence ID" value="SQH78010.1"/>
    <property type="molecule type" value="Genomic_DNA"/>
</dbReference>
<dbReference type="Proteomes" id="UP000250123">
    <property type="component" value="Chromosome SHEWBE"/>
</dbReference>